<dbReference type="GO" id="GO:1990281">
    <property type="term" value="C:efflux pump complex"/>
    <property type="evidence" value="ECO:0007669"/>
    <property type="project" value="TreeGrafter"/>
</dbReference>
<dbReference type="InterPro" id="IPR006143">
    <property type="entry name" value="RND_pump_MFP"/>
</dbReference>
<dbReference type="InterPro" id="IPR058625">
    <property type="entry name" value="MdtA-like_BSH"/>
</dbReference>
<dbReference type="Gene3D" id="2.40.50.100">
    <property type="match status" value="1"/>
</dbReference>
<dbReference type="Pfam" id="PF25917">
    <property type="entry name" value="BSH_RND"/>
    <property type="match status" value="1"/>
</dbReference>
<evidence type="ECO:0000256" key="3">
    <source>
        <dbReference type="SAM" id="SignalP"/>
    </source>
</evidence>
<feature type="signal peptide" evidence="3">
    <location>
        <begin position="1"/>
        <end position="21"/>
    </location>
</feature>
<dbReference type="GO" id="GO:0015562">
    <property type="term" value="F:efflux transmembrane transporter activity"/>
    <property type="evidence" value="ECO:0007669"/>
    <property type="project" value="TreeGrafter"/>
</dbReference>
<dbReference type="SUPFAM" id="SSF111369">
    <property type="entry name" value="HlyD-like secretion proteins"/>
    <property type="match status" value="1"/>
</dbReference>
<organism evidence="5 6">
    <name type="scientific">Enhydrobacter aerosaccus</name>
    <dbReference type="NCBI Taxonomy" id="225324"/>
    <lineage>
        <taxon>Bacteria</taxon>
        <taxon>Pseudomonadati</taxon>
        <taxon>Pseudomonadota</taxon>
        <taxon>Alphaproteobacteria</taxon>
        <taxon>Hyphomicrobiales</taxon>
        <taxon>Enhydrobacter</taxon>
    </lineage>
</organism>
<feature type="chain" id="PRO_5010584021" evidence="3">
    <location>
        <begin position="22"/>
        <end position="323"/>
    </location>
</feature>
<proteinExistence type="inferred from homology"/>
<keyword evidence="6" id="KW-1185">Reference proteome</keyword>
<keyword evidence="2" id="KW-0175">Coiled coil</keyword>
<evidence type="ECO:0000313" key="6">
    <source>
        <dbReference type="Proteomes" id="UP000190092"/>
    </source>
</evidence>
<dbReference type="PANTHER" id="PTHR30469:SF15">
    <property type="entry name" value="HLYD FAMILY OF SECRETION PROTEINS"/>
    <property type="match status" value="1"/>
</dbReference>
<dbReference type="AlphaFoldDB" id="A0A1T4THK0"/>
<dbReference type="OrthoDB" id="7914255at2"/>
<dbReference type="Gene3D" id="2.40.30.170">
    <property type="match status" value="1"/>
</dbReference>
<accession>A0A1T4THK0</accession>
<name>A0A1T4THK0_9HYPH</name>
<evidence type="ECO:0000256" key="1">
    <source>
        <dbReference type="ARBA" id="ARBA00009477"/>
    </source>
</evidence>
<dbReference type="NCBIfam" id="TIGR01730">
    <property type="entry name" value="RND_mfp"/>
    <property type="match status" value="1"/>
</dbReference>
<evidence type="ECO:0000313" key="5">
    <source>
        <dbReference type="EMBL" id="SKA39946.1"/>
    </source>
</evidence>
<dbReference type="Gene3D" id="1.10.287.470">
    <property type="entry name" value="Helix hairpin bin"/>
    <property type="match status" value="1"/>
</dbReference>
<dbReference type="EMBL" id="FUWJ01000018">
    <property type="protein sequence ID" value="SKA39946.1"/>
    <property type="molecule type" value="Genomic_DNA"/>
</dbReference>
<feature type="domain" description="Multidrug resistance protein MdtA-like barrel-sandwich hybrid" evidence="4">
    <location>
        <begin position="48"/>
        <end position="184"/>
    </location>
</feature>
<dbReference type="Gene3D" id="2.40.420.20">
    <property type="match status" value="1"/>
</dbReference>
<keyword evidence="3" id="KW-0732">Signal</keyword>
<dbReference type="PANTHER" id="PTHR30469">
    <property type="entry name" value="MULTIDRUG RESISTANCE PROTEIN MDTA"/>
    <property type="match status" value="1"/>
</dbReference>
<evidence type="ECO:0000256" key="2">
    <source>
        <dbReference type="SAM" id="Coils"/>
    </source>
</evidence>
<dbReference type="RefSeq" id="WP_085938022.1">
    <property type="nucleotide sequence ID" value="NZ_FUWJ01000018.1"/>
</dbReference>
<sequence>MIRKALLAAGALLGLHLPAAAQDVAVTRRLVDDRKAVIATVEPIRELKARARIGGTVTALTVREGDAVQAGQQIATVVDPKLALQIQALESRNEAQAAIREQAQIDFARVQQLRPSGAASQAQVDQARTRLEAAERMLQALRSDREVVNQQSTEGAVLAPGAGRILNVPIAIGSVVMSGETIATLATDNYILRLQLPERHARFMKVGDAILIGARGLQQQGQETLRRGTVRLVYPQIDQGRVIADADVEGLGDYFVGERTRAYVATGQRDALVVPEGYVYRRFGVSYLKLKSGEEVVVQVGLPVEGGVEILAGVREGDVVVRP</sequence>
<evidence type="ECO:0000259" key="4">
    <source>
        <dbReference type="Pfam" id="PF25917"/>
    </source>
</evidence>
<gene>
    <name evidence="5" type="ORF">SAMN02745126_06289</name>
</gene>
<dbReference type="Proteomes" id="UP000190092">
    <property type="component" value="Unassembled WGS sequence"/>
</dbReference>
<protein>
    <submittedName>
        <fullName evidence="5">RND family efflux transporter, MFP subunit</fullName>
    </submittedName>
</protein>
<comment type="similarity">
    <text evidence="1">Belongs to the membrane fusion protein (MFP) (TC 8.A.1) family.</text>
</comment>
<reference evidence="6" key="1">
    <citation type="submission" date="2017-02" db="EMBL/GenBank/DDBJ databases">
        <authorList>
            <person name="Varghese N."/>
            <person name="Submissions S."/>
        </authorList>
    </citation>
    <scope>NUCLEOTIDE SEQUENCE [LARGE SCALE GENOMIC DNA]</scope>
    <source>
        <strain evidence="6">ATCC 27094</strain>
    </source>
</reference>
<dbReference type="STRING" id="225324.SAMN02745126_06289"/>
<feature type="coiled-coil region" evidence="2">
    <location>
        <begin position="86"/>
        <end position="151"/>
    </location>
</feature>